<sequence length="71" mass="8510">MASFRRLQSINRVMWNMYHGISWYLVEPTMVEKGEFKELKVVMGEVRVLEYPNYSSNLLCARYLLKARYSL</sequence>
<name>V4SSN3_CITCL</name>
<evidence type="ECO:0000313" key="2">
    <source>
        <dbReference type="Proteomes" id="UP000030687"/>
    </source>
</evidence>
<keyword evidence="2" id="KW-1185">Reference proteome</keyword>
<gene>
    <name evidence="1" type="ORF">CICLE_v10013273mg</name>
</gene>
<accession>V4SSN3</accession>
<dbReference type="InParanoid" id="V4SSN3"/>
<protein>
    <submittedName>
        <fullName evidence="1">Uncharacterized protein</fullName>
    </submittedName>
</protein>
<evidence type="ECO:0000313" key="1">
    <source>
        <dbReference type="EMBL" id="ESR43717.1"/>
    </source>
</evidence>
<dbReference type="Gramene" id="ESR43717">
    <property type="protein sequence ID" value="ESR43717"/>
    <property type="gene ID" value="CICLE_v10013273mg"/>
</dbReference>
<dbReference type="KEGG" id="cic:CICLE_v10013273mg"/>
<dbReference type="EMBL" id="KI536861">
    <property type="protein sequence ID" value="ESR43717.1"/>
    <property type="molecule type" value="Genomic_DNA"/>
</dbReference>
<proteinExistence type="predicted"/>
<dbReference type="AlphaFoldDB" id="V4SSN3"/>
<reference evidence="1 2" key="1">
    <citation type="submission" date="2013-10" db="EMBL/GenBank/DDBJ databases">
        <authorList>
            <consortium name="International Citrus Genome Consortium"/>
            <person name="Jenkins J."/>
            <person name="Schmutz J."/>
            <person name="Prochnik S."/>
            <person name="Rokhsar D."/>
            <person name="Gmitter F."/>
            <person name="Ollitrault P."/>
            <person name="Machado M."/>
            <person name="Talon M."/>
            <person name="Wincker P."/>
            <person name="Jaillon O."/>
            <person name="Morgante M."/>
        </authorList>
    </citation>
    <scope>NUCLEOTIDE SEQUENCE</scope>
    <source>
        <strain evidence="2">cv. Clemenules</strain>
    </source>
</reference>
<organism evidence="1 2">
    <name type="scientific">Citrus clementina</name>
    <name type="common">Clementine</name>
    <name type="synonym">Citrus deliciosa x Citrus sinensis</name>
    <dbReference type="NCBI Taxonomy" id="85681"/>
    <lineage>
        <taxon>Eukaryota</taxon>
        <taxon>Viridiplantae</taxon>
        <taxon>Streptophyta</taxon>
        <taxon>Embryophyta</taxon>
        <taxon>Tracheophyta</taxon>
        <taxon>Spermatophyta</taxon>
        <taxon>Magnoliopsida</taxon>
        <taxon>eudicotyledons</taxon>
        <taxon>Gunneridae</taxon>
        <taxon>Pentapetalae</taxon>
        <taxon>rosids</taxon>
        <taxon>malvids</taxon>
        <taxon>Sapindales</taxon>
        <taxon>Rutaceae</taxon>
        <taxon>Aurantioideae</taxon>
        <taxon>Citrus</taxon>
    </lineage>
</organism>
<dbReference type="Proteomes" id="UP000030687">
    <property type="component" value="Unassembled WGS sequence"/>
</dbReference>